<feature type="region of interest" description="Disordered" evidence="1">
    <location>
        <begin position="375"/>
        <end position="398"/>
    </location>
</feature>
<sequence length="398" mass="44777">MWSLGKAYFLTSPVLRKCEYRNVLRTLRRIDVQRWVVQALAFDFPYSSVVMNFHVPSISTAYLSARGVHPQLFPKHPSSTHKLIMSSPEWVVPPPWDEPRSSGASPGPVAEDIESPPASKPPSRSPSPELDEFYNLQSVVFQAERRVFQVLKQGFMAPGTKFEAILADPTTLKGKSMKNPIVLDVTVKDFRAFLRVLYPFWNFGSYEEESMDISDWTGVLRLAKEWRFTRIREKAVTELTRLLAGQFRDMVWLGQELAVEDWLRQGLIGLASEVCQNDMKPIEVLNGKPVFIKDEWTYLANLFYLCQKSYKASPQGRAICCGSWIGPYHGSNACGSCGKFWNNVSVAQLVDEVFSAELAKARNEPLLAVIDIPLEADGPAPPPETAAGSKGKKKKMKK</sequence>
<reference evidence="2 3" key="1">
    <citation type="journal article" date="2020" name="ISME J.">
        <title>Uncovering the hidden diversity of litter-decomposition mechanisms in mushroom-forming fungi.</title>
        <authorList>
            <person name="Floudas D."/>
            <person name="Bentzer J."/>
            <person name="Ahren D."/>
            <person name="Johansson T."/>
            <person name="Persson P."/>
            <person name="Tunlid A."/>
        </authorList>
    </citation>
    <scope>NUCLEOTIDE SEQUENCE [LARGE SCALE GENOMIC DNA]</scope>
    <source>
        <strain evidence="2 3">CBS 101986</strain>
    </source>
</reference>
<evidence type="ECO:0000313" key="3">
    <source>
        <dbReference type="Proteomes" id="UP000567179"/>
    </source>
</evidence>
<dbReference type="EMBL" id="JAACJJ010000028">
    <property type="protein sequence ID" value="KAF5321881.1"/>
    <property type="molecule type" value="Genomic_DNA"/>
</dbReference>
<gene>
    <name evidence="2" type="ORF">D9619_002165</name>
</gene>
<evidence type="ECO:0008006" key="4">
    <source>
        <dbReference type="Google" id="ProtNLM"/>
    </source>
</evidence>
<organism evidence="2 3">
    <name type="scientific">Psilocybe cf. subviscida</name>
    <dbReference type="NCBI Taxonomy" id="2480587"/>
    <lineage>
        <taxon>Eukaryota</taxon>
        <taxon>Fungi</taxon>
        <taxon>Dikarya</taxon>
        <taxon>Basidiomycota</taxon>
        <taxon>Agaricomycotina</taxon>
        <taxon>Agaricomycetes</taxon>
        <taxon>Agaricomycetidae</taxon>
        <taxon>Agaricales</taxon>
        <taxon>Agaricineae</taxon>
        <taxon>Strophariaceae</taxon>
        <taxon>Psilocybe</taxon>
    </lineage>
</organism>
<proteinExistence type="predicted"/>
<evidence type="ECO:0000313" key="2">
    <source>
        <dbReference type="EMBL" id="KAF5321881.1"/>
    </source>
</evidence>
<name>A0A8H5F318_9AGAR</name>
<evidence type="ECO:0000256" key="1">
    <source>
        <dbReference type="SAM" id="MobiDB-lite"/>
    </source>
</evidence>
<protein>
    <recommendedName>
        <fullName evidence="4">BTB domain-containing protein</fullName>
    </recommendedName>
</protein>
<accession>A0A8H5F318</accession>
<keyword evidence="3" id="KW-1185">Reference proteome</keyword>
<feature type="region of interest" description="Disordered" evidence="1">
    <location>
        <begin position="95"/>
        <end position="128"/>
    </location>
</feature>
<dbReference type="AlphaFoldDB" id="A0A8H5F318"/>
<dbReference type="Proteomes" id="UP000567179">
    <property type="component" value="Unassembled WGS sequence"/>
</dbReference>
<dbReference type="OrthoDB" id="3199068at2759"/>
<comment type="caution">
    <text evidence="2">The sequence shown here is derived from an EMBL/GenBank/DDBJ whole genome shotgun (WGS) entry which is preliminary data.</text>
</comment>